<accession>A0ACB0K693</accession>
<dbReference type="EMBL" id="CASHSV030000206">
    <property type="protein sequence ID" value="CAJ2652071.1"/>
    <property type="molecule type" value="Genomic_DNA"/>
</dbReference>
<name>A0ACB0K693_TRIPR</name>
<keyword evidence="2" id="KW-1185">Reference proteome</keyword>
<comment type="caution">
    <text evidence="1">The sequence shown here is derived from an EMBL/GenBank/DDBJ whole genome shotgun (WGS) entry which is preliminary data.</text>
</comment>
<sequence length="67" mass="7799">MIRLTRVDKEPEYEMGGCVVCRRARPIMIRLTRVDKEPEYEMGGCVVCSPNWLLKQELSEIVKSISR</sequence>
<dbReference type="Proteomes" id="UP001177021">
    <property type="component" value="Unassembled WGS sequence"/>
</dbReference>
<protein>
    <submittedName>
        <fullName evidence="1">Uncharacterized protein</fullName>
    </submittedName>
</protein>
<evidence type="ECO:0000313" key="2">
    <source>
        <dbReference type="Proteomes" id="UP001177021"/>
    </source>
</evidence>
<organism evidence="1 2">
    <name type="scientific">Trifolium pratense</name>
    <name type="common">Red clover</name>
    <dbReference type="NCBI Taxonomy" id="57577"/>
    <lineage>
        <taxon>Eukaryota</taxon>
        <taxon>Viridiplantae</taxon>
        <taxon>Streptophyta</taxon>
        <taxon>Embryophyta</taxon>
        <taxon>Tracheophyta</taxon>
        <taxon>Spermatophyta</taxon>
        <taxon>Magnoliopsida</taxon>
        <taxon>eudicotyledons</taxon>
        <taxon>Gunneridae</taxon>
        <taxon>Pentapetalae</taxon>
        <taxon>rosids</taxon>
        <taxon>fabids</taxon>
        <taxon>Fabales</taxon>
        <taxon>Fabaceae</taxon>
        <taxon>Papilionoideae</taxon>
        <taxon>50 kb inversion clade</taxon>
        <taxon>NPAAA clade</taxon>
        <taxon>Hologalegina</taxon>
        <taxon>IRL clade</taxon>
        <taxon>Trifolieae</taxon>
        <taxon>Trifolium</taxon>
    </lineage>
</organism>
<reference evidence="1" key="1">
    <citation type="submission" date="2023-10" db="EMBL/GenBank/DDBJ databases">
        <authorList>
            <person name="Rodriguez Cubillos JULIANA M."/>
            <person name="De Vega J."/>
        </authorList>
    </citation>
    <scope>NUCLEOTIDE SEQUENCE</scope>
</reference>
<gene>
    <name evidence="1" type="ORF">MILVUS5_LOCUS19612</name>
</gene>
<evidence type="ECO:0000313" key="1">
    <source>
        <dbReference type="EMBL" id="CAJ2652071.1"/>
    </source>
</evidence>
<proteinExistence type="predicted"/>